<gene>
    <name evidence="4" type="ORF">EV670_0660</name>
</gene>
<comment type="similarity">
    <text evidence="1">Belongs to the YciI family.</text>
</comment>
<name>A0A4Q7W0A3_9BURK</name>
<keyword evidence="2" id="KW-0732">Signal</keyword>
<dbReference type="Proteomes" id="UP000293671">
    <property type="component" value="Unassembled WGS sequence"/>
</dbReference>
<feature type="chain" id="PRO_5020866399" evidence="2">
    <location>
        <begin position="26"/>
        <end position="141"/>
    </location>
</feature>
<dbReference type="InterPro" id="IPR006311">
    <property type="entry name" value="TAT_signal"/>
</dbReference>
<dbReference type="Gene3D" id="3.30.70.1060">
    <property type="entry name" value="Dimeric alpha+beta barrel"/>
    <property type="match status" value="1"/>
</dbReference>
<keyword evidence="5" id="KW-1185">Reference proteome</keyword>
<dbReference type="EMBL" id="SHKP01000004">
    <property type="protein sequence ID" value="RZU02632.1"/>
    <property type="molecule type" value="Genomic_DNA"/>
</dbReference>
<sequence>MPDRRSALSASLPLLLAALAGADAAAQPASAPAPASRPDDRRLFAVEIRTGPAWDAAKPPGEQAHFREHSTNLRRLREQGSLLLGARYADKGLVVLAAASEQEARAMLEQDPAIQNRVFGYELHPFAVFYGGCVESGRPRG</sequence>
<dbReference type="Pfam" id="PF03795">
    <property type="entry name" value="YCII"/>
    <property type="match status" value="1"/>
</dbReference>
<feature type="signal peptide" evidence="2">
    <location>
        <begin position="1"/>
        <end position="25"/>
    </location>
</feature>
<reference evidence="4 5" key="1">
    <citation type="submission" date="2019-02" db="EMBL/GenBank/DDBJ databases">
        <title>Genomic Encyclopedia of Type Strains, Phase IV (KMG-IV): sequencing the most valuable type-strain genomes for metagenomic binning, comparative biology and taxonomic classification.</title>
        <authorList>
            <person name="Goeker M."/>
        </authorList>
    </citation>
    <scope>NUCLEOTIDE SEQUENCE [LARGE SCALE GENOMIC DNA]</scope>
    <source>
        <strain evidence="4 5">DSM 19570</strain>
    </source>
</reference>
<protein>
    <submittedName>
        <fullName evidence="4">YCII-related domain-containing protein</fullName>
    </submittedName>
</protein>
<dbReference type="AlphaFoldDB" id="A0A4Q7W0A3"/>
<comment type="caution">
    <text evidence="4">The sequence shown here is derived from an EMBL/GenBank/DDBJ whole genome shotgun (WGS) entry which is preliminary data.</text>
</comment>
<evidence type="ECO:0000256" key="2">
    <source>
        <dbReference type="SAM" id="SignalP"/>
    </source>
</evidence>
<organism evidence="4 5">
    <name type="scientific">Rivibacter subsaxonicus</name>
    <dbReference type="NCBI Taxonomy" id="457575"/>
    <lineage>
        <taxon>Bacteria</taxon>
        <taxon>Pseudomonadati</taxon>
        <taxon>Pseudomonadota</taxon>
        <taxon>Betaproteobacteria</taxon>
        <taxon>Burkholderiales</taxon>
        <taxon>Rivibacter</taxon>
    </lineage>
</organism>
<dbReference type="PROSITE" id="PS51318">
    <property type="entry name" value="TAT"/>
    <property type="match status" value="1"/>
</dbReference>
<evidence type="ECO:0000313" key="4">
    <source>
        <dbReference type="EMBL" id="RZU02632.1"/>
    </source>
</evidence>
<evidence type="ECO:0000259" key="3">
    <source>
        <dbReference type="Pfam" id="PF03795"/>
    </source>
</evidence>
<proteinExistence type="inferred from homology"/>
<dbReference type="InterPro" id="IPR011008">
    <property type="entry name" value="Dimeric_a/b-barrel"/>
</dbReference>
<feature type="domain" description="YCII-related" evidence="3">
    <location>
        <begin position="62"/>
        <end position="122"/>
    </location>
</feature>
<dbReference type="RefSeq" id="WP_130430376.1">
    <property type="nucleotide sequence ID" value="NZ_SHKP01000004.1"/>
</dbReference>
<dbReference type="SUPFAM" id="SSF54909">
    <property type="entry name" value="Dimeric alpha+beta barrel"/>
    <property type="match status" value="1"/>
</dbReference>
<dbReference type="OrthoDB" id="1439804at2"/>
<evidence type="ECO:0000256" key="1">
    <source>
        <dbReference type="ARBA" id="ARBA00007689"/>
    </source>
</evidence>
<evidence type="ECO:0000313" key="5">
    <source>
        <dbReference type="Proteomes" id="UP000293671"/>
    </source>
</evidence>
<dbReference type="InterPro" id="IPR005545">
    <property type="entry name" value="YCII"/>
</dbReference>
<accession>A0A4Q7W0A3</accession>